<dbReference type="KEGG" id="qlo:115985687"/>
<dbReference type="Proteomes" id="UP000594261">
    <property type="component" value="Chromosome 4"/>
</dbReference>
<dbReference type="RefSeq" id="XP_030964463.1">
    <property type="nucleotide sequence ID" value="XM_031108603.1"/>
</dbReference>
<accession>A0A7N2R3J7</accession>
<dbReference type="InterPro" id="IPR013187">
    <property type="entry name" value="F-box-assoc_dom_typ3"/>
</dbReference>
<evidence type="ECO:0000313" key="3">
    <source>
        <dbReference type="Proteomes" id="UP000594261"/>
    </source>
</evidence>
<dbReference type="AlphaFoldDB" id="A0A7N2R3J7"/>
<evidence type="ECO:0000259" key="1">
    <source>
        <dbReference type="Pfam" id="PF08268"/>
    </source>
</evidence>
<evidence type="ECO:0000313" key="2">
    <source>
        <dbReference type="EnsemblPlants" id="QL04p068858:mrna:CDS:1"/>
    </source>
</evidence>
<reference evidence="2" key="2">
    <citation type="submission" date="2021-01" db="UniProtKB">
        <authorList>
            <consortium name="EnsemblPlants"/>
        </authorList>
    </citation>
    <scope>IDENTIFICATION</scope>
</reference>
<feature type="domain" description="F-box associated beta-propeller type 3" evidence="1">
    <location>
        <begin position="63"/>
        <end position="265"/>
    </location>
</feature>
<proteinExistence type="predicted"/>
<gene>
    <name evidence="2" type="primary">LOC115985687</name>
</gene>
<dbReference type="GeneID" id="115985687"/>
<organism evidence="2 3">
    <name type="scientific">Quercus lobata</name>
    <name type="common">Valley oak</name>
    <dbReference type="NCBI Taxonomy" id="97700"/>
    <lineage>
        <taxon>Eukaryota</taxon>
        <taxon>Viridiplantae</taxon>
        <taxon>Streptophyta</taxon>
        <taxon>Embryophyta</taxon>
        <taxon>Tracheophyta</taxon>
        <taxon>Spermatophyta</taxon>
        <taxon>Magnoliopsida</taxon>
        <taxon>eudicotyledons</taxon>
        <taxon>Gunneridae</taxon>
        <taxon>Pentapetalae</taxon>
        <taxon>rosids</taxon>
        <taxon>fabids</taxon>
        <taxon>Fagales</taxon>
        <taxon>Fagaceae</taxon>
        <taxon>Quercus</taxon>
    </lineage>
</organism>
<protein>
    <recommendedName>
        <fullName evidence="1">F-box associated beta-propeller type 3 domain-containing protein</fullName>
    </recommendedName>
</protein>
<dbReference type="InterPro" id="IPR017451">
    <property type="entry name" value="F-box-assoc_interact_dom"/>
</dbReference>
<dbReference type="InParanoid" id="A0A7N2R3J7"/>
<dbReference type="PANTHER" id="PTHR31111">
    <property type="entry name" value="BNAA05G37150D PROTEIN-RELATED"/>
    <property type="match status" value="1"/>
</dbReference>
<dbReference type="Gramene" id="QL04p068858:mrna">
    <property type="protein sequence ID" value="QL04p068858:mrna:CDS:1"/>
    <property type="gene ID" value="QL04p068858"/>
</dbReference>
<name>A0A7N2R3J7_QUELO</name>
<keyword evidence="3" id="KW-1185">Reference proteome</keyword>
<dbReference type="EnsemblPlants" id="QL04p068858:mrna">
    <property type="protein sequence ID" value="QL04p068858:mrna:CDS:1"/>
    <property type="gene ID" value="QL04p068858"/>
</dbReference>
<dbReference type="OrthoDB" id="1671838at2759"/>
<dbReference type="NCBIfam" id="TIGR01640">
    <property type="entry name" value="F_box_assoc_1"/>
    <property type="match status" value="1"/>
</dbReference>
<dbReference type="EMBL" id="LRBV02000004">
    <property type="status" value="NOT_ANNOTATED_CDS"/>
    <property type="molecule type" value="Genomic_DNA"/>
</dbReference>
<dbReference type="PANTHER" id="PTHR31111:SF136">
    <property type="entry name" value="F-BOX ASSOCIATED DOMAIN-CONTAINING PROTEIN"/>
    <property type="match status" value="1"/>
</dbReference>
<dbReference type="Pfam" id="PF08268">
    <property type="entry name" value="FBA_3"/>
    <property type="match status" value="1"/>
</dbReference>
<reference evidence="2 3" key="1">
    <citation type="journal article" date="2016" name="G3 (Bethesda)">
        <title>First Draft Assembly and Annotation of the Genome of a California Endemic Oak Quercus lobata Nee (Fagaceae).</title>
        <authorList>
            <person name="Sork V.L."/>
            <person name="Fitz-Gibbon S.T."/>
            <person name="Puiu D."/>
            <person name="Crepeau M."/>
            <person name="Gugger P.F."/>
            <person name="Sherman R."/>
            <person name="Stevens K."/>
            <person name="Langley C.H."/>
            <person name="Pellegrini M."/>
            <person name="Salzberg S.L."/>
        </authorList>
    </citation>
    <scope>NUCLEOTIDE SEQUENCE [LARGE SCALE GENOMIC DNA]</scope>
    <source>
        <strain evidence="2 3">cv. SW786</strain>
    </source>
</reference>
<sequence length="328" mass="38384">MDYSQPAFNQSYTCPLILLCSSDFPSDRHDQLYHCNICMNEPWNNKGLKGDLKYINLPLEYSKKFTTVLYCRGILFFSYVEVKDQVSEHNFFVYYIHAASFDRFPSRPAMTNESRLAFGFGFHPGTNEYKVVRIVEQEQPTGLEQRIEVFTLGKPMWMINRKNPFLLRMQPYAASFNGALHWLGQDKQNGSTIIVSFDLESENFQQIPTPDNCKSRLDRKDWRVVVLGGCLCMVDYNDHKRADIWSMKIYGVKESWIKEYTVMPFERLIGPSRPLFVLPNRNILIELQYLPESLYAYSVDLMTIYKIRIRDLPPRHSCRVVSVVDDTL</sequence>